<gene>
    <name evidence="2" type="ORF">BCR37DRAFT_338489</name>
</gene>
<comment type="caution">
    <text evidence="2">The sequence shown here is derived from an EMBL/GenBank/DDBJ whole genome shotgun (WGS) entry which is preliminary data.</text>
</comment>
<dbReference type="OrthoDB" id="2013972at2759"/>
<dbReference type="InterPro" id="IPR041698">
    <property type="entry name" value="Methyltransf_25"/>
</dbReference>
<sequence>TILDVGTGTGRWAVDMARRYPHARVYGIDLRQVDIDPATAAQGCLPLPSNVVFETVNVMEGFPFNTGTFDFVHSRLLVGGITNWETYLANLFRITRRAGKVECIEVELLPISRNGKHPRAIEAWTALSSTLLRKRQLDPQCATALKDRMMQAGFESVAEEILEVPV</sequence>
<evidence type="ECO:0000313" key="2">
    <source>
        <dbReference type="EMBL" id="ORY83638.1"/>
    </source>
</evidence>
<dbReference type="OMA" id="ISNRRIH"/>
<keyword evidence="2" id="KW-0489">Methyltransferase</keyword>
<dbReference type="EMBL" id="MCFI01000007">
    <property type="protein sequence ID" value="ORY83638.1"/>
    <property type="molecule type" value="Genomic_DNA"/>
</dbReference>
<accession>A0A1Y2FI52</accession>
<dbReference type="STRING" id="56484.A0A1Y2FI52"/>
<dbReference type="CDD" id="cd02440">
    <property type="entry name" value="AdoMet_MTases"/>
    <property type="match status" value="1"/>
</dbReference>
<organism evidence="2 3">
    <name type="scientific">Protomyces lactucae-debilis</name>
    <dbReference type="NCBI Taxonomy" id="2754530"/>
    <lineage>
        <taxon>Eukaryota</taxon>
        <taxon>Fungi</taxon>
        <taxon>Dikarya</taxon>
        <taxon>Ascomycota</taxon>
        <taxon>Taphrinomycotina</taxon>
        <taxon>Taphrinomycetes</taxon>
        <taxon>Taphrinales</taxon>
        <taxon>Protomycetaceae</taxon>
        <taxon>Protomyces</taxon>
    </lineage>
</organism>
<dbReference type="AlphaFoldDB" id="A0A1Y2FI52"/>
<dbReference type="GO" id="GO:0008168">
    <property type="term" value="F:methyltransferase activity"/>
    <property type="evidence" value="ECO:0007669"/>
    <property type="project" value="UniProtKB-KW"/>
</dbReference>
<dbReference type="Proteomes" id="UP000193685">
    <property type="component" value="Unassembled WGS sequence"/>
</dbReference>
<dbReference type="PANTHER" id="PTHR43591">
    <property type="entry name" value="METHYLTRANSFERASE"/>
    <property type="match status" value="1"/>
</dbReference>
<dbReference type="SUPFAM" id="SSF53335">
    <property type="entry name" value="S-adenosyl-L-methionine-dependent methyltransferases"/>
    <property type="match status" value="1"/>
</dbReference>
<dbReference type="GeneID" id="63783901"/>
<dbReference type="InterPro" id="IPR029063">
    <property type="entry name" value="SAM-dependent_MTases_sf"/>
</dbReference>
<protein>
    <submittedName>
        <fullName evidence="2">S-adenosyl-L-methionine-dependent methyltransferase</fullName>
    </submittedName>
</protein>
<name>A0A1Y2FI52_PROLT</name>
<keyword evidence="2" id="KW-0808">Transferase</keyword>
<feature type="non-terminal residue" evidence="2">
    <location>
        <position position="1"/>
    </location>
</feature>
<proteinExistence type="predicted"/>
<reference evidence="2 3" key="1">
    <citation type="submission" date="2016-07" db="EMBL/GenBank/DDBJ databases">
        <title>Pervasive Adenine N6-methylation of Active Genes in Fungi.</title>
        <authorList>
            <consortium name="DOE Joint Genome Institute"/>
            <person name="Mondo S.J."/>
            <person name="Dannebaum R.O."/>
            <person name="Kuo R.C."/>
            <person name="Labutti K."/>
            <person name="Haridas S."/>
            <person name="Kuo A."/>
            <person name="Salamov A."/>
            <person name="Ahrendt S.R."/>
            <person name="Lipzen A."/>
            <person name="Sullivan W."/>
            <person name="Andreopoulos W.B."/>
            <person name="Clum A."/>
            <person name="Lindquist E."/>
            <person name="Daum C."/>
            <person name="Ramamoorthy G.K."/>
            <person name="Gryganskyi A."/>
            <person name="Culley D."/>
            <person name="Magnuson J.K."/>
            <person name="James T.Y."/>
            <person name="O'Malley M.A."/>
            <person name="Stajich J.E."/>
            <person name="Spatafora J.W."/>
            <person name="Visel A."/>
            <person name="Grigoriev I.V."/>
        </authorList>
    </citation>
    <scope>NUCLEOTIDE SEQUENCE [LARGE SCALE GENOMIC DNA]</scope>
    <source>
        <strain evidence="2 3">12-1054</strain>
    </source>
</reference>
<feature type="domain" description="Methyltransferase" evidence="1">
    <location>
        <begin position="2"/>
        <end position="99"/>
    </location>
</feature>
<feature type="non-terminal residue" evidence="2">
    <location>
        <position position="166"/>
    </location>
</feature>
<dbReference type="Pfam" id="PF13649">
    <property type="entry name" value="Methyltransf_25"/>
    <property type="match status" value="1"/>
</dbReference>
<dbReference type="Gene3D" id="3.40.50.150">
    <property type="entry name" value="Vaccinia Virus protein VP39"/>
    <property type="match status" value="1"/>
</dbReference>
<dbReference type="RefSeq" id="XP_040725933.1">
    <property type="nucleotide sequence ID" value="XM_040867302.1"/>
</dbReference>
<dbReference type="GO" id="GO:0032259">
    <property type="term" value="P:methylation"/>
    <property type="evidence" value="ECO:0007669"/>
    <property type="project" value="UniProtKB-KW"/>
</dbReference>
<evidence type="ECO:0000313" key="3">
    <source>
        <dbReference type="Proteomes" id="UP000193685"/>
    </source>
</evidence>
<evidence type="ECO:0000259" key="1">
    <source>
        <dbReference type="Pfam" id="PF13649"/>
    </source>
</evidence>
<dbReference type="PANTHER" id="PTHR43591:SF24">
    <property type="entry name" value="2-METHOXY-6-POLYPRENYL-1,4-BENZOQUINOL METHYLASE, MITOCHONDRIAL"/>
    <property type="match status" value="1"/>
</dbReference>
<keyword evidence="3" id="KW-1185">Reference proteome</keyword>